<keyword evidence="4" id="KW-0378">Hydrolase</keyword>
<dbReference type="Gene3D" id="3.30.70.100">
    <property type="match status" value="1"/>
</dbReference>
<comment type="caution">
    <text evidence="7">The sequence shown here is derived from an EMBL/GenBank/DDBJ whole genome shotgun (WGS) entry which is preliminary data.</text>
</comment>
<dbReference type="PANTHER" id="PTHR47268">
    <property type="entry name" value="ACYLPHOSPHATASE"/>
    <property type="match status" value="1"/>
</dbReference>
<dbReference type="InterPro" id="IPR036046">
    <property type="entry name" value="Acylphosphatase-like_dom_sf"/>
</dbReference>
<evidence type="ECO:0000256" key="2">
    <source>
        <dbReference type="ARBA" id="ARBA00012150"/>
    </source>
</evidence>
<dbReference type="Pfam" id="PF00708">
    <property type="entry name" value="Acylphosphatase"/>
    <property type="match status" value="1"/>
</dbReference>
<dbReference type="EC" id="3.6.1.7" evidence="2 4"/>
<evidence type="ECO:0000256" key="1">
    <source>
        <dbReference type="ARBA" id="ARBA00005614"/>
    </source>
</evidence>
<dbReference type="PRINTS" id="PR00112">
    <property type="entry name" value="ACYLPHPHTASE"/>
</dbReference>
<protein>
    <recommendedName>
        <fullName evidence="2 4">acylphosphatase</fullName>
        <ecNumber evidence="2 4">3.6.1.7</ecNumber>
    </recommendedName>
</protein>
<dbReference type="PROSITE" id="PS00151">
    <property type="entry name" value="ACYLPHOSPHATASE_2"/>
    <property type="match status" value="1"/>
</dbReference>
<dbReference type="InterPro" id="IPR001792">
    <property type="entry name" value="Acylphosphatase-like_dom"/>
</dbReference>
<dbReference type="InterPro" id="IPR020456">
    <property type="entry name" value="Acylphosphatase"/>
</dbReference>
<reference evidence="7 8" key="1">
    <citation type="submission" date="2019-11" db="EMBL/GenBank/DDBJ databases">
        <title>Type strains purchased from KCTC, JCM and DSMZ.</title>
        <authorList>
            <person name="Lu H."/>
        </authorList>
    </citation>
    <scope>NUCLEOTIDE SEQUENCE [LARGE SCALE GENOMIC DNA]</scope>
    <source>
        <strain evidence="7 8">KCTC 22382</strain>
    </source>
</reference>
<feature type="active site" evidence="4">
    <location>
        <position position="35"/>
    </location>
</feature>
<keyword evidence="8" id="KW-1185">Reference proteome</keyword>
<accession>A0A6L6PJ25</accession>
<comment type="similarity">
    <text evidence="1 5">Belongs to the acylphosphatase family.</text>
</comment>
<evidence type="ECO:0000313" key="7">
    <source>
        <dbReference type="EMBL" id="MTV38759.1"/>
    </source>
</evidence>
<dbReference type="EMBL" id="WNKY01000013">
    <property type="protein sequence ID" value="MTV38759.1"/>
    <property type="molecule type" value="Genomic_DNA"/>
</dbReference>
<organism evidence="7 8">
    <name type="scientific">Duganella radicis</name>
    <dbReference type="NCBI Taxonomy" id="551988"/>
    <lineage>
        <taxon>Bacteria</taxon>
        <taxon>Pseudomonadati</taxon>
        <taxon>Pseudomonadota</taxon>
        <taxon>Betaproteobacteria</taxon>
        <taxon>Burkholderiales</taxon>
        <taxon>Oxalobacteraceae</taxon>
        <taxon>Telluria group</taxon>
        <taxon>Duganella</taxon>
    </lineage>
</organism>
<evidence type="ECO:0000259" key="6">
    <source>
        <dbReference type="PROSITE" id="PS51160"/>
    </source>
</evidence>
<feature type="active site" evidence="4">
    <location>
        <position position="17"/>
    </location>
</feature>
<dbReference type="OrthoDB" id="5295388at2"/>
<dbReference type="Proteomes" id="UP000475582">
    <property type="component" value="Unassembled WGS sequence"/>
</dbReference>
<name>A0A6L6PJ25_9BURK</name>
<evidence type="ECO:0000256" key="4">
    <source>
        <dbReference type="PROSITE-ProRule" id="PRU00520"/>
    </source>
</evidence>
<dbReference type="InterPro" id="IPR017968">
    <property type="entry name" value="Acylphosphatase_CS"/>
</dbReference>
<evidence type="ECO:0000313" key="8">
    <source>
        <dbReference type="Proteomes" id="UP000475582"/>
    </source>
</evidence>
<dbReference type="GO" id="GO:0003998">
    <property type="term" value="F:acylphosphatase activity"/>
    <property type="evidence" value="ECO:0007669"/>
    <property type="project" value="UniProtKB-EC"/>
</dbReference>
<evidence type="ECO:0000256" key="3">
    <source>
        <dbReference type="ARBA" id="ARBA00047645"/>
    </source>
</evidence>
<sequence length="90" mass="9839">MAKRLRITGLVQGVGYRASFERQAVALGLRGWVRNRRDGSVEAEVDGDAAALERIVAWVHKGPPASRVDHVLIEEVAASADDAFRILPTF</sequence>
<comment type="catalytic activity">
    <reaction evidence="3 4">
        <text>an acyl phosphate + H2O = a carboxylate + phosphate + H(+)</text>
        <dbReference type="Rhea" id="RHEA:14965"/>
        <dbReference type="ChEBI" id="CHEBI:15377"/>
        <dbReference type="ChEBI" id="CHEBI:15378"/>
        <dbReference type="ChEBI" id="CHEBI:29067"/>
        <dbReference type="ChEBI" id="CHEBI:43474"/>
        <dbReference type="ChEBI" id="CHEBI:59918"/>
        <dbReference type="EC" id="3.6.1.7"/>
    </reaction>
</comment>
<proteinExistence type="inferred from homology"/>
<feature type="domain" description="Acylphosphatase-like" evidence="6">
    <location>
        <begin position="2"/>
        <end position="88"/>
    </location>
</feature>
<dbReference type="PROSITE" id="PS51160">
    <property type="entry name" value="ACYLPHOSPHATASE_3"/>
    <property type="match status" value="1"/>
</dbReference>
<evidence type="ECO:0000256" key="5">
    <source>
        <dbReference type="RuleBase" id="RU004168"/>
    </source>
</evidence>
<gene>
    <name evidence="7" type="ORF">GM676_14360</name>
</gene>
<dbReference type="PANTHER" id="PTHR47268:SF4">
    <property type="entry name" value="ACYLPHOSPHATASE"/>
    <property type="match status" value="1"/>
</dbReference>
<dbReference type="SUPFAM" id="SSF54975">
    <property type="entry name" value="Acylphosphatase/BLUF domain-like"/>
    <property type="match status" value="1"/>
</dbReference>
<dbReference type="AlphaFoldDB" id="A0A6L6PJ25"/>